<feature type="region of interest" description="Disordered" evidence="1">
    <location>
        <begin position="1"/>
        <end position="110"/>
    </location>
</feature>
<feature type="compositionally biased region" description="Basic and acidic residues" evidence="1">
    <location>
        <begin position="239"/>
        <end position="252"/>
    </location>
</feature>
<feature type="compositionally biased region" description="Basic and acidic residues" evidence="1">
    <location>
        <begin position="78"/>
        <end position="87"/>
    </location>
</feature>
<feature type="compositionally biased region" description="Basic and acidic residues" evidence="1">
    <location>
        <begin position="43"/>
        <end position="56"/>
    </location>
</feature>
<reference evidence="2" key="3">
    <citation type="submission" date="2025-09" db="UniProtKB">
        <authorList>
            <consortium name="Ensembl"/>
        </authorList>
    </citation>
    <scope>IDENTIFICATION</scope>
</reference>
<evidence type="ECO:0000313" key="2">
    <source>
        <dbReference type="Ensembl" id="ENSSSUP00005027978.1"/>
    </source>
</evidence>
<dbReference type="OMA" id="YDDIRAP"/>
<organism evidence="2 3">
    <name type="scientific">Suricata suricatta</name>
    <name type="common">Meerkat</name>
    <dbReference type="NCBI Taxonomy" id="37032"/>
    <lineage>
        <taxon>Eukaryota</taxon>
        <taxon>Metazoa</taxon>
        <taxon>Chordata</taxon>
        <taxon>Craniata</taxon>
        <taxon>Vertebrata</taxon>
        <taxon>Euteleostomi</taxon>
        <taxon>Mammalia</taxon>
        <taxon>Eutheria</taxon>
        <taxon>Laurasiatheria</taxon>
        <taxon>Carnivora</taxon>
        <taxon>Feliformia</taxon>
        <taxon>Herpestidae</taxon>
        <taxon>Suricata</taxon>
    </lineage>
</organism>
<protein>
    <submittedName>
        <fullName evidence="2">Uncharacterized protein</fullName>
    </submittedName>
</protein>
<keyword evidence="3" id="KW-1185">Reference proteome</keyword>
<evidence type="ECO:0000256" key="1">
    <source>
        <dbReference type="SAM" id="MobiDB-lite"/>
    </source>
</evidence>
<accession>A0A673UR04</accession>
<reference evidence="2" key="2">
    <citation type="submission" date="2025-08" db="UniProtKB">
        <authorList>
            <consortium name="Ensembl"/>
        </authorList>
    </citation>
    <scope>IDENTIFICATION</scope>
</reference>
<evidence type="ECO:0000313" key="3">
    <source>
        <dbReference type="Proteomes" id="UP000472268"/>
    </source>
</evidence>
<name>A0A673UR04_SURSU</name>
<feature type="region of interest" description="Disordered" evidence="1">
    <location>
        <begin position="205"/>
        <end position="273"/>
    </location>
</feature>
<sequence>MILHQVGCSGSAPSSYDHKPGHPCGGRVPQNLTPDGVSFMLRVPHERKKENRKPEELPSDQPLPGEQMLQRRQGAWVSKDKARDTATKDSPSLGQTGLRKDAKGEASPGHAQRLPVLKSVLCLGVSPWSLVRYCGPSLQVHVVRLPPQGPFHHFMDMKAEKRLVGWKEHRSRFGDVSAHKCSQLGQIFSPFQALTTTEMRTLAFSRGLPKGQHRQRTGSARPANGNRLYFSLSSTELGAGKDDDNHTKERPAGHIKMPLLPPVVKATKSNDVK</sequence>
<dbReference type="Proteomes" id="UP000472268">
    <property type="component" value="Chromosome 17"/>
</dbReference>
<reference evidence="2 3" key="1">
    <citation type="submission" date="2019-05" db="EMBL/GenBank/DDBJ databases">
        <title>A Chromosome-scale Meerkat (S. suricatta) Genome Assembly.</title>
        <authorList>
            <person name="Dudchenko O."/>
            <person name="Lieberman Aiden E."/>
            <person name="Tung J."/>
            <person name="Barreiro L.B."/>
            <person name="Clutton-Brock T.H."/>
        </authorList>
    </citation>
    <scope>NUCLEOTIDE SEQUENCE [LARGE SCALE GENOMIC DNA]</scope>
</reference>
<dbReference type="Ensembl" id="ENSSSUT00005031957.1">
    <property type="protein sequence ID" value="ENSSSUP00005027978.1"/>
    <property type="gene ID" value="ENSSSUG00005018089.1"/>
</dbReference>
<proteinExistence type="predicted"/>
<dbReference type="AlphaFoldDB" id="A0A673UR04"/>